<dbReference type="Gramene" id="KQK03591">
    <property type="protein sequence ID" value="KQK03591"/>
    <property type="gene ID" value="BRADI_2g08737v3"/>
</dbReference>
<dbReference type="EnsemblPlants" id="KQK03591">
    <property type="protein sequence ID" value="KQK03591"/>
    <property type="gene ID" value="BRADI_2g08737v3"/>
</dbReference>
<evidence type="ECO:0000256" key="1">
    <source>
        <dbReference type="SAM" id="Phobius"/>
    </source>
</evidence>
<dbReference type="HOGENOM" id="CLU_1236884_0_0_1"/>
<sequence>MASTTTTRNPSHAWLKGLGTKLHACASRLRSHFSFLAASTTASSSAVVLLPALAIVLLVCGGTVLSRVVVFFLPLVVSTSVCCAAVCLLVADASEEPEEAKEVVLRCGGGRAQPPEVGLLEVYGGANASAYGGRRDVVAGCFLLRRPGGTGGWTKRGVHGHEDGEEVVFAGRVVAAGSGDDELRDGGVTALEEELVALRVDRVAEGVWDRYFGECGSRWNYVRDGC</sequence>
<reference evidence="2 3" key="1">
    <citation type="journal article" date="2010" name="Nature">
        <title>Genome sequencing and analysis of the model grass Brachypodium distachyon.</title>
        <authorList>
            <consortium name="International Brachypodium Initiative"/>
        </authorList>
    </citation>
    <scope>NUCLEOTIDE SEQUENCE [LARGE SCALE GENOMIC DNA]</scope>
    <source>
        <strain evidence="2">Bd21</strain>
        <strain evidence="3">cv. Bd21</strain>
    </source>
</reference>
<feature type="transmembrane region" description="Helical" evidence="1">
    <location>
        <begin position="71"/>
        <end position="91"/>
    </location>
</feature>
<keyword evidence="1" id="KW-1133">Transmembrane helix</keyword>
<keyword evidence="1" id="KW-0472">Membrane</keyword>
<accession>I1HDW1</accession>
<dbReference type="eggNOG" id="ENOG502SSXN">
    <property type="taxonomic scope" value="Eukaryota"/>
</dbReference>
<dbReference type="Proteomes" id="UP000008810">
    <property type="component" value="Chromosome 2"/>
</dbReference>
<protein>
    <submittedName>
        <fullName evidence="2 3">Uncharacterized protein</fullName>
    </submittedName>
</protein>
<gene>
    <name evidence="3" type="primary">LOC104582533</name>
    <name evidence="2" type="ORF">BRADI_2g08737v3</name>
</gene>
<dbReference type="KEGG" id="bdi:104582533"/>
<dbReference type="RefSeq" id="XP_010230692.1">
    <property type="nucleotide sequence ID" value="XM_010232390.3"/>
</dbReference>
<reference evidence="3" key="3">
    <citation type="submission" date="2018-08" db="UniProtKB">
        <authorList>
            <consortium name="EnsemblPlants"/>
        </authorList>
    </citation>
    <scope>IDENTIFICATION</scope>
    <source>
        <strain evidence="3">cv. Bd21</strain>
    </source>
</reference>
<dbReference type="OMA" id="CFLHYRP"/>
<dbReference type="OrthoDB" id="667144at2759"/>
<organism evidence="3">
    <name type="scientific">Brachypodium distachyon</name>
    <name type="common">Purple false brome</name>
    <name type="synonym">Trachynia distachya</name>
    <dbReference type="NCBI Taxonomy" id="15368"/>
    <lineage>
        <taxon>Eukaryota</taxon>
        <taxon>Viridiplantae</taxon>
        <taxon>Streptophyta</taxon>
        <taxon>Embryophyta</taxon>
        <taxon>Tracheophyta</taxon>
        <taxon>Spermatophyta</taxon>
        <taxon>Magnoliopsida</taxon>
        <taxon>Liliopsida</taxon>
        <taxon>Poales</taxon>
        <taxon>Poaceae</taxon>
        <taxon>BOP clade</taxon>
        <taxon>Pooideae</taxon>
        <taxon>Stipodae</taxon>
        <taxon>Brachypodieae</taxon>
        <taxon>Brachypodium</taxon>
    </lineage>
</organism>
<evidence type="ECO:0000313" key="3">
    <source>
        <dbReference type="EnsemblPlants" id="KQK03591"/>
    </source>
</evidence>
<name>I1HDW1_BRADI</name>
<evidence type="ECO:0000313" key="4">
    <source>
        <dbReference type="Proteomes" id="UP000008810"/>
    </source>
</evidence>
<evidence type="ECO:0000313" key="2">
    <source>
        <dbReference type="EMBL" id="KQK03591.1"/>
    </source>
</evidence>
<reference evidence="2" key="2">
    <citation type="submission" date="2017-06" db="EMBL/GenBank/DDBJ databases">
        <title>WGS assembly of Brachypodium distachyon.</title>
        <authorList>
            <consortium name="The International Brachypodium Initiative"/>
            <person name="Lucas S."/>
            <person name="Harmon-Smith M."/>
            <person name="Lail K."/>
            <person name="Tice H."/>
            <person name="Grimwood J."/>
            <person name="Bruce D."/>
            <person name="Barry K."/>
            <person name="Shu S."/>
            <person name="Lindquist E."/>
            <person name="Wang M."/>
            <person name="Pitluck S."/>
            <person name="Vogel J.P."/>
            <person name="Garvin D.F."/>
            <person name="Mockler T.C."/>
            <person name="Schmutz J."/>
            <person name="Rokhsar D."/>
            <person name="Bevan M.W."/>
        </authorList>
    </citation>
    <scope>NUCLEOTIDE SEQUENCE</scope>
    <source>
        <strain evidence="2">Bd21</strain>
    </source>
</reference>
<keyword evidence="1" id="KW-0812">Transmembrane</keyword>
<dbReference type="GeneID" id="104582533"/>
<dbReference type="AlphaFoldDB" id="I1HDW1"/>
<dbReference type="EMBL" id="CM000881">
    <property type="protein sequence ID" value="KQK03591.1"/>
    <property type="molecule type" value="Genomic_DNA"/>
</dbReference>
<proteinExistence type="predicted"/>
<keyword evidence="4" id="KW-1185">Reference proteome</keyword>
<feature type="transmembrane region" description="Helical" evidence="1">
    <location>
        <begin position="35"/>
        <end position="59"/>
    </location>
</feature>